<dbReference type="InterPro" id="IPR025997">
    <property type="entry name" value="SBP_2_dom"/>
</dbReference>
<evidence type="ECO:0000256" key="2">
    <source>
        <dbReference type="ARBA" id="ARBA00007639"/>
    </source>
</evidence>
<name>A0A5N0E4E0_9NOCA</name>
<feature type="domain" description="Periplasmic binding protein" evidence="4">
    <location>
        <begin position="42"/>
        <end position="298"/>
    </location>
</feature>
<dbReference type="EMBL" id="VXLC01000025">
    <property type="protein sequence ID" value="KAA8883853.1"/>
    <property type="molecule type" value="Genomic_DNA"/>
</dbReference>
<evidence type="ECO:0000259" key="4">
    <source>
        <dbReference type="Pfam" id="PF13407"/>
    </source>
</evidence>
<dbReference type="PANTHER" id="PTHR30036:SF7">
    <property type="entry name" value="ABC TRANSPORTER PERIPLASMIC-BINDING PROTEIN YPHF"/>
    <property type="match status" value="1"/>
</dbReference>
<evidence type="ECO:0000313" key="5">
    <source>
        <dbReference type="EMBL" id="KAA8883853.1"/>
    </source>
</evidence>
<organism evidence="5 6">
    <name type="scientific">Nocardia colli</name>
    <dbReference type="NCBI Taxonomy" id="2545717"/>
    <lineage>
        <taxon>Bacteria</taxon>
        <taxon>Bacillati</taxon>
        <taxon>Actinomycetota</taxon>
        <taxon>Actinomycetes</taxon>
        <taxon>Mycobacteriales</taxon>
        <taxon>Nocardiaceae</taxon>
        <taxon>Nocardia</taxon>
    </lineage>
</organism>
<dbReference type="InterPro" id="IPR028082">
    <property type="entry name" value="Peripla_BP_I"/>
</dbReference>
<dbReference type="Pfam" id="PF13407">
    <property type="entry name" value="Peripla_BP_4"/>
    <property type="match status" value="1"/>
</dbReference>
<evidence type="ECO:0000313" key="6">
    <source>
        <dbReference type="Proteomes" id="UP000323876"/>
    </source>
</evidence>
<keyword evidence="3" id="KW-0732">Signal</keyword>
<proteinExistence type="inferred from homology"/>
<dbReference type="PROSITE" id="PS51257">
    <property type="entry name" value="PROKAR_LIPOPROTEIN"/>
    <property type="match status" value="1"/>
</dbReference>
<dbReference type="GO" id="GO:0030246">
    <property type="term" value="F:carbohydrate binding"/>
    <property type="evidence" value="ECO:0007669"/>
    <property type="project" value="TreeGrafter"/>
</dbReference>
<comment type="subcellular location">
    <subcellularLocation>
        <location evidence="1">Cell envelope</location>
    </subcellularLocation>
</comment>
<feature type="chain" id="PRO_5039664367" evidence="3">
    <location>
        <begin position="22"/>
        <end position="356"/>
    </location>
</feature>
<dbReference type="AlphaFoldDB" id="A0A5N0E4E0"/>
<dbReference type="OrthoDB" id="3286068at2"/>
<gene>
    <name evidence="5" type="ORF">F3087_36965</name>
</gene>
<keyword evidence="6" id="KW-1185">Reference proteome</keyword>
<dbReference type="RefSeq" id="WP_150406781.1">
    <property type="nucleotide sequence ID" value="NZ_VXLC01000025.1"/>
</dbReference>
<dbReference type="PANTHER" id="PTHR30036">
    <property type="entry name" value="D-XYLOSE-BINDING PERIPLASMIC PROTEIN"/>
    <property type="match status" value="1"/>
</dbReference>
<dbReference type="Gene3D" id="3.40.50.2300">
    <property type="match status" value="2"/>
</dbReference>
<dbReference type="GO" id="GO:0030288">
    <property type="term" value="C:outer membrane-bounded periplasmic space"/>
    <property type="evidence" value="ECO:0007669"/>
    <property type="project" value="TreeGrafter"/>
</dbReference>
<protein>
    <submittedName>
        <fullName evidence="5">Sugar ABC transporter substrate-binding protein</fullName>
    </submittedName>
</protein>
<sequence length="356" mass="37300">MNRSSKWLQGAVASCALVLVACGSSGTGTGGGPKTGTLHMAFVYATTSQNPFQEMALGAAAGAADAGDVDLTETAPPSINGPQEVSQFQAAVRTARDGVAMETLTPDLFVRPLQQAAAAGVPLATVDTVPPPGAKVELYVGNDNTELGRSLATEIIKQIPVGTTGEVVLGNDIPGLDLLSQRLDGMKAVLQEQRPTLTVLGPFDTGSEPTDNYNKWNNTVKAHPDAIAYLGAGASDAVSLSLIQKNTGRRMLVGSCDPDAQALLGVKDGYVAALASPEHWLKGYIAIRLLAEHARTGKPLTQGWWNPGGLIINAANIDNIIARQQNDQSRRQWFADAAARQLADPGSYLRPLAEAK</sequence>
<dbReference type="SUPFAM" id="SSF53822">
    <property type="entry name" value="Periplasmic binding protein-like I"/>
    <property type="match status" value="1"/>
</dbReference>
<reference evidence="5 6" key="1">
    <citation type="submission" date="2019-09" db="EMBL/GenBank/DDBJ databases">
        <authorList>
            <person name="Wang X."/>
        </authorList>
    </citation>
    <scope>NUCLEOTIDE SEQUENCE [LARGE SCALE GENOMIC DNA]</scope>
    <source>
        <strain evidence="5 6">CICC 11023</strain>
    </source>
</reference>
<dbReference type="InterPro" id="IPR050555">
    <property type="entry name" value="Bact_Solute-Bind_Prot2"/>
</dbReference>
<feature type="signal peptide" evidence="3">
    <location>
        <begin position="1"/>
        <end position="21"/>
    </location>
</feature>
<evidence type="ECO:0000256" key="3">
    <source>
        <dbReference type="SAM" id="SignalP"/>
    </source>
</evidence>
<evidence type="ECO:0000256" key="1">
    <source>
        <dbReference type="ARBA" id="ARBA00004196"/>
    </source>
</evidence>
<dbReference type="Proteomes" id="UP000323876">
    <property type="component" value="Unassembled WGS sequence"/>
</dbReference>
<accession>A0A5N0E4E0</accession>
<comment type="similarity">
    <text evidence="2">Belongs to the bacterial solute-binding protein 2 family.</text>
</comment>
<comment type="caution">
    <text evidence="5">The sequence shown here is derived from an EMBL/GenBank/DDBJ whole genome shotgun (WGS) entry which is preliminary data.</text>
</comment>